<feature type="chain" id="PRO_5047217929" evidence="2">
    <location>
        <begin position="30"/>
        <end position="342"/>
    </location>
</feature>
<feature type="domain" description="SPOR" evidence="3">
    <location>
        <begin position="264"/>
        <end position="342"/>
    </location>
</feature>
<dbReference type="PROSITE" id="PS51724">
    <property type="entry name" value="SPOR"/>
    <property type="match status" value="1"/>
</dbReference>
<dbReference type="InterPro" id="IPR007730">
    <property type="entry name" value="SPOR-like_dom"/>
</dbReference>
<dbReference type="Gene3D" id="2.40.40.10">
    <property type="entry name" value="RlpA-like domain"/>
    <property type="match status" value="1"/>
</dbReference>
<dbReference type="PROSITE" id="PS51257">
    <property type="entry name" value="PROKAR_LIPOPROTEIN"/>
    <property type="match status" value="1"/>
</dbReference>
<dbReference type="PANTHER" id="PTHR34183:SF1">
    <property type="entry name" value="ENDOLYTIC PEPTIDOGLYCAN TRANSGLYCOSYLASE RLPA"/>
    <property type="match status" value="1"/>
</dbReference>
<reference evidence="4 5" key="1">
    <citation type="submission" date="2023-08" db="EMBL/GenBank/DDBJ databases">
        <title>genomic of DY56.</title>
        <authorList>
            <person name="Wang Y."/>
        </authorList>
    </citation>
    <scope>NUCLEOTIDE SEQUENCE [LARGE SCALE GENOMIC DNA]</scope>
    <source>
        <strain evidence="4 5">DY56-A-20</strain>
    </source>
</reference>
<organism evidence="4 5">
    <name type="scientific">Qipengyuania benthica</name>
    <dbReference type="NCBI Taxonomy" id="3067651"/>
    <lineage>
        <taxon>Bacteria</taxon>
        <taxon>Pseudomonadati</taxon>
        <taxon>Pseudomonadota</taxon>
        <taxon>Alphaproteobacteria</taxon>
        <taxon>Sphingomonadales</taxon>
        <taxon>Erythrobacteraceae</taxon>
        <taxon>Qipengyuania</taxon>
    </lineage>
</organism>
<comment type="caution">
    <text evidence="4">The sequence shown here is derived from an EMBL/GenBank/DDBJ whole genome shotgun (WGS) entry which is preliminary data.</text>
</comment>
<evidence type="ECO:0000313" key="4">
    <source>
        <dbReference type="EMBL" id="MDP4539218.1"/>
    </source>
</evidence>
<accession>A0ABT9H7C2</accession>
<name>A0ABT9H7C2_9SPHN</name>
<dbReference type="CDD" id="cd22268">
    <property type="entry name" value="DPBB_RlpA-like"/>
    <property type="match status" value="1"/>
</dbReference>
<sequence>MRSPVKNLTRFAPVALGFALASCISGANAGESLTAVSDGAIESGAQTGPQADYPVVIGEPFTIDGITHTPVDVLNYDEVGYATLDEPGAVGTSAAHRTLPLPSYVEVTSLDSGRTILVRVERRGPMTNARLIALSPDARTQLGVAEGAPVRVRRVNPPEEDRAELRADLAASLRMETPPGLLEVLKRKLPAVGSVSLTRRDDDGEAGGAGTAPGQVTAVRSVDPDTGAPSAHIPIEDEVTVGTIAAPDAAPGVVQNAGSVAATIADQAPRPADSGNFAVQAGAYSSKAAAERVARNIDGYLEPFGRLWRVRAGPFATRGQASAALAKVRGAGYSGAQIVTLR</sequence>
<protein>
    <submittedName>
        <fullName evidence="4">SPOR domain-containing protein</fullName>
    </submittedName>
</protein>
<dbReference type="Pfam" id="PF05036">
    <property type="entry name" value="SPOR"/>
    <property type="match status" value="1"/>
</dbReference>
<dbReference type="InterPro" id="IPR036680">
    <property type="entry name" value="SPOR-like_sf"/>
</dbReference>
<feature type="signal peptide" evidence="2">
    <location>
        <begin position="1"/>
        <end position="29"/>
    </location>
</feature>
<dbReference type="SUPFAM" id="SSF110997">
    <property type="entry name" value="Sporulation related repeat"/>
    <property type="match status" value="1"/>
</dbReference>
<keyword evidence="5" id="KW-1185">Reference proteome</keyword>
<dbReference type="PANTHER" id="PTHR34183">
    <property type="entry name" value="ENDOLYTIC PEPTIDOGLYCAN TRANSGLYCOSYLASE RLPA"/>
    <property type="match status" value="1"/>
</dbReference>
<evidence type="ECO:0000256" key="2">
    <source>
        <dbReference type="SAM" id="SignalP"/>
    </source>
</evidence>
<feature type="region of interest" description="Disordered" evidence="1">
    <location>
        <begin position="197"/>
        <end position="216"/>
    </location>
</feature>
<evidence type="ECO:0000313" key="5">
    <source>
        <dbReference type="Proteomes" id="UP001235664"/>
    </source>
</evidence>
<keyword evidence="2" id="KW-0732">Signal</keyword>
<dbReference type="RefSeq" id="WP_305929355.1">
    <property type="nucleotide sequence ID" value="NZ_JAVAIL010000002.1"/>
</dbReference>
<evidence type="ECO:0000256" key="1">
    <source>
        <dbReference type="SAM" id="MobiDB-lite"/>
    </source>
</evidence>
<dbReference type="EMBL" id="JAVAIL010000002">
    <property type="protein sequence ID" value="MDP4539218.1"/>
    <property type="molecule type" value="Genomic_DNA"/>
</dbReference>
<dbReference type="InterPro" id="IPR036908">
    <property type="entry name" value="RlpA-like_sf"/>
</dbReference>
<proteinExistence type="predicted"/>
<dbReference type="Proteomes" id="UP001235664">
    <property type="component" value="Unassembled WGS sequence"/>
</dbReference>
<gene>
    <name evidence="4" type="ORF">Q9K01_06245</name>
</gene>
<evidence type="ECO:0000259" key="3">
    <source>
        <dbReference type="PROSITE" id="PS51724"/>
    </source>
</evidence>
<dbReference type="InterPro" id="IPR009009">
    <property type="entry name" value="RlpA-like_DPBB"/>
</dbReference>
<dbReference type="Pfam" id="PF03330">
    <property type="entry name" value="DPBB_1"/>
    <property type="match status" value="1"/>
</dbReference>
<dbReference type="Gene3D" id="3.30.70.1070">
    <property type="entry name" value="Sporulation related repeat"/>
    <property type="match status" value="1"/>
</dbReference>